<gene>
    <name evidence="2" type="primary">LOC118479016</name>
</gene>
<name>A0ABM1W451_APLCA</name>
<organism evidence="1 2">
    <name type="scientific">Aplysia californica</name>
    <name type="common">California sea hare</name>
    <dbReference type="NCBI Taxonomy" id="6500"/>
    <lineage>
        <taxon>Eukaryota</taxon>
        <taxon>Metazoa</taxon>
        <taxon>Spiralia</taxon>
        <taxon>Lophotrochozoa</taxon>
        <taxon>Mollusca</taxon>
        <taxon>Gastropoda</taxon>
        <taxon>Heterobranchia</taxon>
        <taxon>Euthyneura</taxon>
        <taxon>Tectipleura</taxon>
        <taxon>Aplysiida</taxon>
        <taxon>Aplysioidea</taxon>
        <taxon>Aplysiidae</taxon>
        <taxon>Aplysia</taxon>
    </lineage>
</organism>
<accession>A0ABM1W451</accession>
<reference evidence="2" key="1">
    <citation type="submission" date="2025-08" db="UniProtKB">
        <authorList>
            <consortium name="RefSeq"/>
        </authorList>
    </citation>
    <scope>IDENTIFICATION</scope>
</reference>
<keyword evidence="1" id="KW-1185">Reference proteome</keyword>
<evidence type="ECO:0000313" key="1">
    <source>
        <dbReference type="Proteomes" id="UP000694888"/>
    </source>
</evidence>
<dbReference type="RefSeq" id="XP_035829444.1">
    <property type="nucleotide sequence ID" value="XM_035973551.1"/>
</dbReference>
<proteinExistence type="predicted"/>
<protein>
    <submittedName>
        <fullName evidence="2">Uncharacterized protein LOC118479016</fullName>
    </submittedName>
</protein>
<evidence type="ECO:0000313" key="2">
    <source>
        <dbReference type="RefSeq" id="XP_035829444.1"/>
    </source>
</evidence>
<sequence>MDSLIDCLDTEKWQEIPEADKSGDFQEYFINRSKKQVDKTTICFIIENDTCAQPKKVNLEFCKKDPFKHVSKCEFRLSDDGAKVTGLDLDGDVVVLK</sequence>
<dbReference type="Proteomes" id="UP000694888">
    <property type="component" value="Unplaced"/>
</dbReference>
<dbReference type="GeneID" id="118479016"/>